<evidence type="ECO:0000259" key="2">
    <source>
        <dbReference type="Pfam" id="PF06985"/>
    </source>
</evidence>
<dbReference type="Pfam" id="PF12796">
    <property type="entry name" value="Ank_2"/>
    <property type="match status" value="1"/>
</dbReference>
<feature type="repeat" description="ANK" evidence="1">
    <location>
        <begin position="520"/>
        <end position="552"/>
    </location>
</feature>
<dbReference type="Pfam" id="PF06985">
    <property type="entry name" value="HET"/>
    <property type="match status" value="1"/>
</dbReference>
<proteinExistence type="predicted"/>
<name>A0A194VAH8_CYTMA</name>
<evidence type="ECO:0000313" key="4">
    <source>
        <dbReference type="Proteomes" id="UP000078576"/>
    </source>
</evidence>
<dbReference type="InterPro" id="IPR010730">
    <property type="entry name" value="HET"/>
</dbReference>
<reference evidence="4" key="1">
    <citation type="submission" date="2014-12" db="EMBL/GenBank/DDBJ databases">
        <title>Genome Sequence of Valsa Canker Pathogens Uncovers a Specific Adaption of Colonization on Woody Bark.</title>
        <authorList>
            <person name="Yin Z."/>
            <person name="Liu H."/>
            <person name="Gao X."/>
            <person name="Li Z."/>
            <person name="Song N."/>
            <person name="Ke X."/>
            <person name="Dai Q."/>
            <person name="Wu Y."/>
            <person name="Sun Y."/>
            <person name="Xu J.-R."/>
            <person name="Kang Z.K."/>
            <person name="Wang L."/>
            <person name="Huang L."/>
        </authorList>
    </citation>
    <scope>NUCLEOTIDE SEQUENCE [LARGE SCALE GENOMIC DNA]</scope>
    <source>
        <strain evidence="4">SXYL134</strain>
    </source>
</reference>
<dbReference type="AlphaFoldDB" id="A0A194VAH8"/>
<keyword evidence="4" id="KW-1185">Reference proteome</keyword>
<dbReference type="SUPFAM" id="SSF48403">
    <property type="entry name" value="Ankyrin repeat"/>
    <property type="match status" value="1"/>
</dbReference>
<feature type="domain" description="Heterokaryon incompatibility" evidence="2">
    <location>
        <begin position="4"/>
        <end position="131"/>
    </location>
</feature>
<dbReference type="PROSITE" id="PS50088">
    <property type="entry name" value="ANK_REPEAT"/>
    <property type="match status" value="2"/>
</dbReference>
<dbReference type="Proteomes" id="UP000078576">
    <property type="component" value="Unassembled WGS sequence"/>
</dbReference>
<feature type="repeat" description="ANK" evidence="1">
    <location>
        <begin position="341"/>
        <end position="374"/>
    </location>
</feature>
<dbReference type="PROSITE" id="PS50297">
    <property type="entry name" value="ANK_REP_REGION"/>
    <property type="match status" value="1"/>
</dbReference>
<dbReference type="STRING" id="694573.A0A194VAH8"/>
<dbReference type="SMART" id="SM00248">
    <property type="entry name" value="ANK"/>
    <property type="match status" value="5"/>
</dbReference>
<evidence type="ECO:0000313" key="3">
    <source>
        <dbReference type="EMBL" id="KUI61032.1"/>
    </source>
</evidence>
<dbReference type="InterPro" id="IPR036770">
    <property type="entry name" value="Ankyrin_rpt-contain_sf"/>
</dbReference>
<keyword evidence="1" id="KW-0040">ANK repeat</keyword>
<dbReference type="OrthoDB" id="194358at2759"/>
<dbReference type="Gene3D" id="1.25.40.20">
    <property type="entry name" value="Ankyrin repeat-containing domain"/>
    <property type="match status" value="2"/>
</dbReference>
<dbReference type="PANTHER" id="PTHR24148:SF78">
    <property type="entry name" value="HETEROKARYON INCOMPATIBILITY DOMAIN-CONTAINING PROTEIN"/>
    <property type="match status" value="1"/>
</dbReference>
<dbReference type="EMBL" id="KN714765">
    <property type="protein sequence ID" value="KUI61032.1"/>
    <property type="molecule type" value="Genomic_DNA"/>
</dbReference>
<accession>A0A194VAH8</accession>
<gene>
    <name evidence="3" type="ORF">VP1G_11280</name>
</gene>
<sequence>MHSSELHVTENLYTALQYLRLPYQDRLLWIDAICINQDDNEERGHQVGQMRLVYKRAEHVLIWLGSSDPDIDDFFEEIDVSYLQTVRRAGYKANTFKHYPIIQAEFRIKYQRVITRIMARPWFRRVWVLQEVATARAATIMCSHKSMSTQLFAMIPVIFDFFIPSHCQAVLDIMPGHSNRLSWWGEKQDLHTLLVKFAASEASDERDKVFALLGISSDAYNSNQLLPDYRKDSRHVIQETWSFLLFHEVLDTSLYRFPVLDMIEFLRVLDRLPEWTLDWSLNRGCDEVVMRLFGIWDNNVSHTWANERPLLCSFAERGGHENLFQHIVSHKNVDVNVVDGLGDTPLHKAIRAGQHNKVEMLLDRIGVSVNSKDRGKFTPLSRAVHLGQEALVNLLLAHPRIDVLHGDGKQMPIALARLIGNKNILMALLARQAIGVNHGVKAAEAVSDETREQKHEGAIPTLDSNGKLIYGKKEGWELALETAILSGSILDIKTILTCEGVDINRLIQWEVKTNLDLGITVSSPLWLSVRLADERVVKLLLEEGADAQKPDVEAGLSHLASAIKRGDTSMAQLLRSHEASLGPQIEAGNKVAMVRFLLNWIKQPENKIVLQKWWFLEAAQLKTDGTDLALKGGEGSLEAASGKPSASTLLFEWVDVENGHATEQGAVSMRQNRPGMECVVFQSRLPNKHRK</sequence>
<protein>
    <submittedName>
        <fullName evidence="3">Heterokaryon incompatibility protein 6, OR allele</fullName>
    </submittedName>
</protein>
<organism evidence="3 4">
    <name type="scientific">Cytospora mali</name>
    <name type="common">Apple Valsa canker fungus</name>
    <name type="synonym">Valsa mali</name>
    <dbReference type="NCBI Taxonomy" id="578113"/>
    <lineage>
        <taxon>Eukaryota</taxon>
        <taxon>Fungi</taxon>
        <taxon>Dikarya</taxon>
        <taxon>Ascomycota</taxon>
        <taxon>Pezizomycotina</taxon>
        <taxon>Sordariomycetes</taxon>
        <taxon>Sordariomycetidae</taxon>
        <taxon>Diaporthales</taxon>
        <taxon>Cytosporaceae</taxon>
        <taxon>Cytospora</taxon>
    </lineage>
</organism>
<dbReference type="PANTHER" id="PTHR24148">
    <property type="entry name" value="ANKYRIN REPEAT DOMAIN-CONTAINING PROTEIN 39 HOMOLOG-RELATED"/>
    <property type="match status" value="1"/>
</dbReference>
<evidence type="ECO:0000256" key="1">
    <source>
        <dbReference type="PROSITE-ProRule" id="PRU00023"/>
    </source>
</evidence>
<dbReference type="InterPro" id="IPR052895">
    <property type="entry name" value="HetReg/Transcr_Mod"/>
</dbReference>
<dbReference type="InterPro" id="IPR002110">
    <property type="entry name" value="Ankyrin_rpt"/>
</dbReference>